<evidence type="ECO:0000256" key="2">
    <source>
        <dbReference type="ARBA" id="ARBA00004919"/>
    </source>
</evidence>
<evidence type="ECO:0000313" key="16">
    <source>
        <dbReference type="Proteomes" id="UP000189462"/>
    </source>
</evidence>
<keyword evidence="16" id="KW-1185">Reference proteome</keyword>
<dbReference type="NCBIfam" id="NF003349">
    <property type="entry name" value="PRK04375.1-2"/>
    <property type="match status" value="1"/>
</dbReference>
<dbReference type="InterPro" id="IPR000537">
    <property type="entry name" value="UbiA_prenyltransferase"/>
</dbReference>
<dbReference type="InterPro" id="IPR030470">
    <property type="entry name" value="UbiA_prenylTrfase_CS"/>
</dbReference>
<evidence type="ECO:0000313" key="15">
    <source>
        <dbReference type="EMBL" id="OOG23087.1"/>
    </source>
</evidence>
<comment type="function">
    <text evidence="14">Converts heme B (protoheme IX) to heme O by substitution of the vinyl group on carbon 2 of heme B porphyrin ring with a hydroxyethyl farnesyl side group.</text>
</comment>
<dbReference type="NCBIfam" id="TIGR01473">
    <property type="entry name" value="cyoE_ctaB"/>
    <property type="match status" value="1"/>
</dbReference>
<dbReference type="Gene3D" id="1.10.357.140">
    <property type="entry name" value="UbiA prenyltransferase"/>
    <property type="match status" value="1"/>
</dbReference>
<name>A0A1V3NDB1_9GAMM</name>
<dbReference type="FunFam" id="1.10.357.140:FF:000001">
    <property type="entry name" value="Protoheme IX farnesyltransferase"/>
    <property type="match status" value="1"/>
</dbReference>
<dbReference type="HAMAP" id="MF_00154">
    <property type="entry name" value="CyoE_CtaB"/>
    <property type="match status" value="1"/>
</dbReference>
<keyword evidence="8 14" id="KW-0350">Heme biosynthesis</keyword>
<dbReference type="InterPro" id="IPR044878">
    <property type="entry name" value="UbiA_sf"/>
</dbReference>
<evidence type="ECO:0000256" key="9">
    <source>
        <dbReference type="ARBA" id="ARBA00023136"/>
    </source>
</evidence>
<keyword evidence="4 14" id="KW-1003">Cell membrane</keyword>
<feature type="transmembrane region" description="Helical" evidence="14">
    <location>
        <begin position="27"/>
        <end position="47"/>
    </location>
</feature>
<reference evidence="15 16" key="1">
    <citation type="submission" date="2017-02" db="EMBL/GenBank/DDBJ databases">
        <title>Genomic diversity within the haloalkaliphilic genus Thioalkalivibrio.</title>
        <authorList>
            <person name="Ahn A.-C."/>
            <person name="Meier-Kolthoff J."/>
            <person name="Overmars L."/>
            <person name="Richter M."/>
            <person name="Woyke T."/>
            <person name="Sorokin D.Y."/>
            <person name="Muyzer G."/>
        </authorList>
    </citation>
    <scope>NUCLEOTIDE SEQUENCE [LARGE SCALE GENOMIC DNA]</scope>
    <source>
        <strain evidence="15 16">ALJD</strain>
    </source>
</reference>
<dbReference type="Proteomes" id="UP000189462">
    <property type="component" value="Unassembled WGS sequence"/>
</dbReference>
<evidence type="ECO:0000256" key="7">
    <source>
        <dbReference type="ARBA" id="ARBA00022989"/>
    </source>
</evidence>
<feature type="transmembrane region" description="Helical" evidence="14">
    <location>
        <begin position="94"/>
        <end position="117"/>
    </location>
</feature>
<keyword evidence="7 14" id="KW-1133">Transmembrane helix</keyword>
<dbReference type="PANTHER" id="PTHR43448:SF7">
    <property type="entry name" value="4-HYDROXYBENZOATE SOLANESYLTRANSFERASE"/>
    <property type="match status" value="1"/>
</dbReference>
<comment type="catalytic activity">
    <reaction evidence="13 14">
        <text>heme b + (2E,6E)-farnesyl diphosphate + H2O = Fe(II)-heme o + diphosphate</text>
        <dbReference type="Rhea" id="RHEA:28070"/>
        <dbReference type="ChEBI" id="CHEBI:15377"/>
        <dbReference type="ChEBI" id="CHEBI:33019"/>
        <dbReference type="ChEBI" id="CHEBI:60344"/>
        <dbReference type="ChEBI" id="CHEBI:60530"/>
        <dbReference type="ChEBI" id="CHEBI:175763"/>
        <dbReference type="EC" id="2.5.1.141"/>
    </reaction>
</comment>
<organism evidence="15 16">
    <name type="scientific">Thioalkalivibrio denitrificans</name>
    <dbReference type="NCBI Taxonomy" id="108003"/>
    <lineage>
        <taxon>Bacteria</taxon>
        <taxon>Pseudomonadati</taxon>
        <taxon>Pseudomonadota</taxon>
        <taxon>Gammaproteobacteria</taxon>
        <taxon>Chromatiales</taxon>
        <taxon>Ectothiorhodospiraceae</taxon>
        <taxon>Thioalkalivibrio</taxon>
    </lineage>
</organism>
<comment type="similarity">
    <text evidence="14">Belongs to the UbiA prenyltransferase family. Protoheme IX farnesyltransferase subfamily.</text>
</comment>
<dbReference type="Pfam" id="PF01040">
    <property type="entry name" value="UbiA"/>
    <property type="match status" value="1"/>
</dbReference>
<dbReference type="AlphaFoldDB" id="A0A1V3NDB1"/>
<protein>
    <recommendedName>
        <fullName evidence="11 14">Protoheme IX farnesyltransferase</fullName>
        <ecNumber evidence="3 14">2.5.1.141</ecNumber>
    </recommendedName>
    <alternativeName>
        <fullName evidence="12 14">Heme B farnesyltransferase</fullName>
    </alternativeName>
    <alternativeName>
        <fullName evidence="10 14">Heme O synthase</fullName>
    </alternativeName>
</protein>
<feature type="transmembrane region" description="Helical" evidence="14">
    <location>
        <begin position="245"/>
        <end position="265"/>
    </location>
</feature>
<feature type="transmembrane region" description="Helical" evidence="14">
    <location>
        <begin position="216"/>
        <end position="239"/>
    </location>
</feature>
<dbReference type="EC" id="2.5.1.141" evidence="3 14"/>
<evidence type="ECO:0000256" key="12">
    <source>
        <dbReference type="ARBA" id="ARBA00042475"/>
    </source>
</evidence>
<comment type="pathway">
    <text evidence="2 14">Porphyrin-containing compound metabolism; heme O biosynthesis; heme O from protoheme: step 1/1.</text>
</comment>
<comment type="miscellaneous">
    <text evidence="14">Carbon 2 of the heme B porphyrin ring is defined according to the Fischer nomenclature.</text>
</comment>
<dbReference type="STRING" id="108003.B1C78_12500"/>
<dbReference type="InterPro" id="IPR006369">
    <property type="entry name" value="Protohaem_IX_farnesylTrfase"/>
</dbReference>
<evidence type="ECO:0000256" key="8">
    <source>
        <dbReference type="ARBA" id="ARBA00023133"/>
    </source>
</evidence>
<comment type="caution">
    <text evidence="15">The sequence shown here is derived from an EMBL/GenBank/DDBJ whole genome shotgun (WGS) entry which is preliminary data.</text>
</comment>
<dbReference type="PANTHER" id="PTHR43448">
    <property type="entry name" value="PROTOHEME IX FARNESYLTRANSFERASE, MITOCHONDRIAL"/>
    <property type="match status" value="1"/>
</dbReference>
<dbReference type="EMBL" id="MVBK01000078">
    <property type="protein sequence ID" value="OOG23087.1"/>
    <property type="molecule type" value="Genomic_DNA"/>
</dbReference>
<comment type="subcellular location">
    <subcellularLocation>
        <location evidence="1 14">Cell membrane</location>
        <topology evidence="1 14">Multi-pass membrane protein</topology>
    </subcellularLocation>
</comment>
<accession>A0A1V3NDB1</accession>
<dbReference type="PROSITE" id="PS00943">
    <property type="entry name" value="UBIA"/>
    <property type="match status" value="1"/>
</dbReference>
<evidence type="ECO:0000256" key="5">
    <source>
        <dbReference type="ARBA" id="ARBA00022679"/>
    </source>
</evidence>
<feature type="transmembrane region" description="Helical" evidence="14">
    <location>
        <begin position="173"/>
        <end position="195"/>
    </location>
</feature>
<dbReference type="GO" id="GO:0048034">
    <property type="term" value="P:heme O biosynthetic process"/>
    <property type="evidence" value="ECO:0007669"/>
    <property type="project" value="UniProtKB-UniRule"/>
</dbReference>
<evidence type="ECO:0000256" key="10">
    <source>
        <dbReference type="ARBA" id="ARBA00030253"/>
    </source>
</evidence>
<feature type="transmembrane region" description="Helical" evidence="14">
    <location>
        <begin position="123"/>
        <end position="141"/>
    </location>
</feature>
<feature type="transmembrane region" description="Helical" evidence="14">
    <location>
        <begin position="148"/>
        <end position="167"/>
    </location>
</feature>
<dbReference type="GO" id="GO:0008495">
    <property type="term" value="F:protoheme IX farnesyltransferase activity"/>
    <property type="evidence" value="ECO:0007669"/>
    <property type="project" value="UniProtKB-UniRule"/>
</dbReference>
<dbReference type="UniPathway" id="UPA00834">
    <property type="reaction ID" value="UER00712"/>
</dbReference>
<evidence type="ECO:0000256" key="6">
    <source>
        <dbReference type="ARBA" id="ARBA00022692"/>
    </source>
</evidence>
<keyword evidence="9 14" id="KW-0472">Membrane</keyword>
<evidence type="ECO:0000256" key="11">
    <source>
        <dbReference type="ARBA" id="ARBA00040810"/>
    </source>
</evidence>
<sequence length="301" mass="33226">MAIADVALSKSRVDSWRRYYELSKPRVVALILFTALVGMLLSVPGMVPWQTLVFGLLGIGLASASGAALNHVIDRRIDAVMDRTRNRPLPTGRVELRRALVFAIGIGVLAVTVLVVAVNVLTAVLTAFALIGYAVIYTVFLKRSTPQNIVWGGLAGAAPPLLGWTAVTGEIQVEPLLLVLLVFVWTPPHFWALAIKRREEYARAGIPMLPVTHGVAFTKLQVLLYTLMLLTVSLVPFIIHMTGVLYLVGALALGLGFVFHAYRLWRSSDDRYAMPTFGYSIFYLTAMFALLLVDHYARMMW</sequence>
<gene>
    <name evidence="14" type="primary">cyoE</name>
    <name evidence="15" type="ORF">B1C78_12500</name>
</gene>
<evidence type="ECO:0000256" key="13">
    <source>
        <dbReference type="ARBA" id="ARBA00047690"/>
    </source>
</evidence>
<keyword evidence="6 14" id="KW-0812">Transmembrane</keyword>
<feature type="transmembrane region" description="Helical" evidence="14">
    <location>
        <begin position="53"/>
        <end position="73"/>
    </location>
</feature>
<feature type="transmembrane region" description="Helical" evidence="14">
    <location>
        <begin position="277"/>
        <end position="297"/>
    </location>
</feature>
<evidence type="ECO:0000256" key="1">
    <source>
        <dbReference type="ARBA" id="ARBA00004651"/>
    </source>
</evidence>
<dbReference type="CDD" id="cd13957">
    <property type="entry name" value="PT_UbiA_Cox10"/>
    <property type="match status" value="1"/>
</dbReference>
<evidence type="ECO:0000256" key="4">
    <source>
        <dbReference type="ARBA" id="ARBA00022475"/>
    </source>
</evidence>
<proteinExistence type="inferred from homology"/>
<dbReference type="GO" id="GO:0005886">
    <property type="term" value="C:plasma membrane"/>
    <property type="evidence" value="ECO:0007669"/>
    <property type="project" value="UniProtKB-SubCell"/>
</dbReference>
<dbReference type="OrthoDB" id="9814417at2"/>
<evidence type="ECO:0000256" key="3">
    <source>
        <dbReference type="ARBA" id="ARBA00012292"/>
    </source>
</evidence>
<keyword evidence="5 14" id="KW-0808">Transferase</keyword>
<evidence type="ECO:0000256" key="14">
    <source>
        <dbReference type="HAMAP-Rule" id="MF_00154"/>
    </source>
</evidence>